<keyword evidence="7" id="KW-1185">Reference proteome</keyword>
<dbReference type="Pfam" id="PF00005">
    <property type="entry name" value="ABC_tran"/>
    <property type="match status" value="1"/>
</dbReference>
<evidence type="ECO:0000256" key="4">
    <source>
        <dbReference type="SAM" id="MobiDB-lite"/>
    </source>
</evidence>
<evidence type="ECO:0000256" key="1">
    <source>
        <dbReference type="ARBA" id="ARBA00022448"/>
    </source>
</evidence>
<dbReference type="Gene3D" id="3.40.50.300">
    <property type="entry name" value="P-loop containing nucleotide triphosphate hydrolases"/>
    <property type="match status" value="1"/>
</dbReference>
<sequence>MSLDASTSVRAEEADEAASDSITEPRNHRTQNNTSQALSVRFDNVCRAFPGKNSNEPHVVLKDITLDVVPGEVLAILGPSGSGKSTLLRAASGLDAPTRGTVLIDGTPVNGIDDRCAVAFQEPRLLPWQNIHKNVELGLPQGTPKAEAQERVRRLLELVELDDYAHLRPREVSGGMAQRTSLARALARRPGVLLLDEPFGALDALTRLKMQDLLLQVHEAHPTTVLLVTHDVDEALQLADRIVVLGRKPRETAASVAHVFTVPGDRPRNRSDEQLGRMRLTLLSGLGVDTHRH</sequence>
<dbReference type="CDD" id="cd03293">
    <property type="entry name" value="ABC_NrtD_SsuB_transporters"/>
    <property type="match status" value="1"/>
</dbReference>
<evidence type="ECO:0000259" key="5">
    <source>
        <dbReference type="PROSITE" id="PS50893"/>
    </source>
</evidence>
<dbReference type="PANTHER" id="PTHR42788">
    <property type="entry name" value="TAURINE IMPORT ATP-BINDING PROTEIN-RELATED"/>
    <property type="match status" value="1"/>
</dbReference>
<reference evidence="6 7" key="1">
    <citation type="journal article" date="2019" name="Int. J. Syst. Evol. Microbiol.">
        <title>The Global Catalogue of Microorganisms (GCM) 10K type strain sequencing project: providing services to taxonomists for standard genome sequencing and annotation.</title>
        <authorList>
            <consortium name="The Broad Institute Genomics Platform"/>
            <consortium name="The Broad Institute Genome Sequencing Center for Infectious Disease"/>
            <person name="Wu L."/>
            <person name="Ma J."/>
        </authorList>
    </citation>
    <scope>NUCLEOTIDE SEQUENCE [LARGE SCALE GENOMIC DNA]</scope>
    <source>
        <strain evidence="6 7">JCM 15914</strain>
    </source>
</reference>
<dbReference type="EMBL" id="BAAAQA010000015">
    <property type="protein sequence ID" value="GAA2116322.1"/>
    <property type="molecule type" value="Genomic_DNA"/>
</dbReference>
<dbReference type="GO" id="GO:0005524">
    <property type="term" value="F:ATP binding"/>
    <property type="evidence" value="ECO:0007669"/>
    <property type="project" value="UniProtKB-KW"/>
</dbReference>
<dbReference type="SMART" id="SM00382">
    <property type="entry name" value="AAA"/>
    <property type="match status" value="1"/>
</dbReference>
<dbReference type="PROSITE" id="PS50893">
    <property type="entry name" value="ABC_TRANSPORTER_2"/>
    <property type="match status" value="1"/>
</dbReference>
<keyword evidence="1" id="KW-0813">Transport</keyword>
<comment type="caution">
    <text evidence="6">The sequence shown here is derived from an EMBL/GenBank/DDBJ whole genome shotgun (WGS) entry which is preliminary data.</text>
</comment>
<evidence type="ECO:0000256" key="2">
    <source>
        <dbReference type="ARBA" id="ARBA00022741"/>
    </source>
</evidence>
<name>A0ABN2XTS5_9MICC</name>
<organism evidence="6 7">
    <name type="scientific">Kocuria atrinae</name>
    <dbReference type="NCBI Taxonomy" id="592377"/>
    <lineage>
        <taxon>Bacteria</taxon>
        <taxon>Bacillati</taxon>
        <taxon>Actinomycetota</taxon>
        <taxon>Actinomycetes</taxon>
        <taxon>Micrococcales</taxon>
        <taxon>Micrococcaceae</taxon>
        <taxon>Kocuria</taxon>
    </lineage>
</organism>
<evidence type="ECO:0000313" key="7">
    <source>
        <dbReference type="Proteomes" id="UP001500166"/>
    </source>
</evidence>
<dbReference type="InterPro" id="IPR003593">
    <property type="entry name" value="AAA+_ATPase"/>
</dbReference>
<accession>A0ABN2XTS5</accession>
<dbReference type="PANTHER" id="PTHR42788:SF19">
    <property type="entry name" value="ALIPHATIC SULFONATES IMPORT ATP-BINDING PROTEIN SSUB 2"/>
    <property type="match status" value="1"/>
</dbReference>
<dbReference type="SUPFAM" id="SSF52540">
    <property type="entry name" value="P-loop containing nucleoside triphosphate hydrolases"/>
    <property type="match status" value="1"/>
</dbReference>
<keyword evidence="2" id="KW-0547">Nucleotide-binding</keyword>
<dbReference type="Proteomes" id="UP001500166">
    <property type="component" value="Unassembled WGS sequence"/>
</dbReference>
<dbReference type="InterPro" id="IPR003439">
    <property type="entry name" value="ABC_transporter-like_ATP-bd"/>
</dbReference>
<proteinExistence type="predicted"/>
<dbReference type="InterPro" id="IPR050166">
    <property type="entry name" value="ABC_transporter_ATP-bind"/>
</dbReference>
<protein>
    <submittedName>
        <fullName evidence="6">ABC transporter ATP-binding protein</fullName>
    </submittedName>
</protein>
<feature type="region of interest" description="Disordered" evidence="4">
    <location>
        <begin position="1"/>
        <end position="36"/>
    </location>
</feature>
<dbReference type="RefSeq" id="WP_344224370.1">
    <property type="nucleotide sequence ID" value="NZ_BAAAQA010000015.1"/>
</dbReference>
<gene>
    <name evidence="6" type="ORF">GCM10009824_14920</name>
</gene>
<dbReference type="InterPro" id="IPR027417">
    <property type="entry name" value="P-loop_NTPase"/>
</dbReference>
<keyword evidence="3 6" id="KW-0067">ATP-binding</keyword>
<evidence type="ECO:0000256" key="3">
    <source>
        <dbReference type="ARBA" id="ARBA00022840"/>
    </source>
</evidence>
<evidence type="ECO:0000313" key="6">
    <source>
        <dbReference type="EMBL" id="GAA2116322.1"/>
    </source>
</evidence>
<feature type="domain" description="ABC transporter" evidence="5">
    <location>
        <begin position="40"/>
        <end position="272"/>
    </location>
</feature>